<proteinExistence type="inferred from homology"/>
<evidence type="ECO:0000256" key="3">
    <source>
        <dbReference type="ARBA" id="ARBA00022679"/>
    </source>
</evidence>
<evidence type="ECO:0000259" key="8">
    <source>
        <dbReference type="Pfam" id="PF03734"/>
    </source>
</evidence>
<feature type="domain" description="L,D-TPase catalytic" evidence="8">
    <location>
        <begin position="282"/>
        <end position="458"/>
    </location>
</feature>
<feature type="domain" description="Peptidoglycan binding-like" evidence="7">
    <location>
        <begin position="200"/>
        <end position="246"/>
    </location>
</feature>
<comment type="pathway">
    <text evidence="1">Cell wall biogenesis; peptidoglycan biosynthesis.</text>
</comment>
<dbReference type="GO" id="GO:0071555">
    <property type="term" value="P:cell wall organization"/>
    <property type="evidence" value="ECO:0007669"/>
    <property type="project" value="UniProtKB-KW"/>
</dbReference>
<evidence type="ECO:0000256" key="6">
    <source>
        <dbReference type="ARBA" id="ARBA00023316"/>
    </source>
</evidence>
<dbReference type="UniPathway" id="UPA00219"/>
<evidence type="ECO:0000256" key="2">
    <source>
        <dbReference type="ARBA" id="ARBA00005992"/>
    </source>
</evidence>
<dbReference type="Proteomes" id="UP000197003">
    <property type="component" value="Chromosome"/>
</dbReference>
<keyword evidence="4" id="KW-0133">Cell shape</keyword>
<evidence type="ECO:0000313" key="10">
    <source>
        <dbReference type="EMBL" id="ASD64236.1"/>
    </source>
</evidence>
<dbReference type="EMBL" id="CP020946">
    <property type="protein sequence ID" value="ASD64236.1"/>
    <property type="molecule type" value="Genomic_DNA"/>
</dbReference>
<dbReference type="InterPro" id="IPR002477">
    <property type="entry name" value="Peptidoglycan-bd-like"/>
</dbReference>
<accession>A0A1Z3N9V8</accession>
<dbReference type="GO" id="GO:0008360">
    <property type="term" value="P:regulation of cell shape"/>
    <property type="evidence" value="ECO:0007669"/>
    <property type="project" value="UniProtKB-KW"/>
</dbReference>
<evidence type="ECO:0000256" key="1">
    <source>
        <dbReference type="ARBA" id="ARBA00004752"/>
    </source>
</evidence>
<dbReference type="Gene3D" id="1.10.101.10">
    <property type="entry name" value="PGBD-like superfamily/PGBD"/>
    <property type="match status" value="1"/>
</dbReference>
<dbReference type="SUPFAM" id="SSF47090">
    <property type="entry name" value="PGBD-like"/>
    <property type="match status" value="1"/>
</dbReference>
<sequence>MEMDTQPVRLFLAITSLIVASGLSTAKAQSLPYYSAAPTQGQSAIDYLTAVDSLSAASIREALLTAWQHGLNPSVYWSAELEQSFLRGTLETDFDRRQILAVYVKALRDVYSGSVNPTGLASDIKVKRKDFLTAEQVRLVVLSSQGSARLALDKMAPQFPVYQSLKMALQRLYPLMETGLWESITPAKKPLSLGKKDPVIIKLKERLRQLGYRIDSMNDTFDQDMLAAINDIQMNLKMKPDGVISPGGRTWKFFSVSLLDRLSQLQADMEQLRWFPQNLEDRHIFVNTAFSHFMMTDKKNNISMSFKAINGTAERKTPTLRDRITYLVMNPTWTIPPTVFLNDKVEILKKLDSKGIRKYFTDNRFEVYTADFSRTIDPTSIDWKSIKSSSVNFYIRQKPSYNNALGVVKFMMTNPYAIYLHDTNQRDLFGEAQRLRSSGCVRLEKPLDLAEYLLAGTQWSRPQIENFVVKEGQVVDKETRVDLKEPMPVYLVPVTSQMNSDGVIRFVEDVYGHNQLILSQVKGLGR</sequence>
<dbReference type="GO" id="GO:0009252">
    <property type="term" value="P:peptidoglycan biosynthetic process"/>
    <property type="evidence" value="ECO:0007669"/>
    <property type="project" value="UniProtKB-UniPathway"/>
</dbReference>
<keyword evidence="5" id="KW-0573">Peptidoglycan synthesis</keyword>
<evidence type="ECO:0000259" key="7">
    <source>
        <dbReference type="Pfam" id="PF01471"/>
    </source>
</evidence>
<evidence type="ECO:0000313" key="11">
    <source>
        <dbReference type="Proteomes" id="UP000197003"/>
    </source>
</evidence>
<evidence type="ECO:0000256" key="5">
    <source>
        <dbReference type="ARBA" id="ARBA00022984"/>
    </source>
</evidence>
<keyword evidence="6" id="KW-0961">Cell wall biogenesis/degradation</keyword>
<reference evidence="10 11" key="1">
    <citation type="submission" date="2017-04" db="EMBL/GenBank/DDBJ databases">
        <title>Whole genome sequence of Bdellovibrio bacteriovorus strain SSB218315.</title>
        <authorList>
            <person name="Oyedara O."/>
            <person name="Rodriguez-Perez M.A."/>
        </authorList>
    </citation>
    <scope>NUCLEOTIDE SEQUENCE [LARGE SCALE GENOMIC DNA]</scope>
    <source>
        <strain evidence="10 11">SSB218315</strain>
    </source>
</reference>
<dbReference type="AlphaFoldDB" id="A0A1Z3N9V8"/>
<dbReference type="OrthoDB" id="9778545at2"/>
<keyword evidence="3" id="KW-0808">Transferase</keyword>
<dbReference type="InterPro" id="IPR036366">
    <property type="entry name" value="PGBDSf"/>
</dbReference>
<dbReference type="InterPro" id="IPR045380">
    <property type="entry name" value="LD_TPept_scaffold_dom"/>
</dbReference>
<dbReference type="Pfam" id="PF01471">
    <property type="entry name" value="PG_binding_1"/>
    <property type="match status" value="1"/>
</dbReference>
<comment type="similarity">
    <text evidence="2">Belongs to the YkuD family.</text>
</comment>
<dbReference type="PANTHER" id="PTHR41533:SF1">
    <property type="entry name" value="L,D-TRANSPEPTIDASE YCBB-RELATED"/>
    <property type="match status" value="1"/>
</dbReference>
<dbReference type="GO" id="GO:0016740">
    <property type="term" value="F:transferase activity"/>
    <property type="evidence" value="ECO:0007669"/>
    <property type="project" value="UniProtKB-KW"/>
</dbReference>
<dbReference type="InterPro" id="IPR036365">
    <property type="entry name" value="PGBD-like_sf"/>
</dbReference>
<dbReference type="Gene3D" id="2.40.440.10">
    <property type="entry name" value="L,D-transpeptidase catalytic domain-like"/>
    <property type="match status" value="1"/>
</dbReference>
<dbReference type="CDD" id="cd16913">
    <property type="entry name" value="YkuD_like"/>
    <property type="match status" value="1"/>
</dbReference>
<dbReference type="InterPro" id="IPR052905">
    <property type="entry name" value="LD-transpeptidase_YkuD-like"/>
</dbReference>
<evidence type="ECO:0000259" key="9">
    <source>
        <dbReference type="Pfam" id="PF20142"/>
    </source>
</evidence>
<dbReference type="SUPFAM" id="SSF141523">
    <property type="entry name" value="L,D-transpeptidase catalytic domain-like"/>
    <property type="match status" value="1"/>
</dbReference>
<dbReference type="Pfam" id="PF03734">
    <property type="entry name" value="YkuD"/>
    <property type="match status" value="1"/>
</dbReference>
<evidence type="ECO:0000256" key="4">
    <source>
        <dbReference type="ARBA" id="ARBA00022960"/>
    </source>
</evidence>
<dbReference type="PANTHER" id="PTHR41533">
    <property type="entry name" value="L,D-TRANSPEPTIDASE HI_1667-RELATED"/>
    <property type="match status" value="1"/>
</dbReference>
<dbReference type="Pfam" id="PF20142">
    <property type="entry name" value="Scaffold"/>
    <property type="match status" value="1"/>
</dbReference>
<organism evidence="10 11">
    <name type="scientific">Bdellovibrio bacteriovorus</name>
    <dbReference type="NCBI Taxonomy" id="959"/>
    <lineage>
        <taxon>Bacteria</taxon>
        <taxon>Pseudomonadati</taxon>
        <taxon>Bdellovibrionota</taxon>
        <taxon>Bdellovibrionia</taxon>
        <taxon>Bdellovibrionales</taxon>
        <taxon>Pseudobdellovibrionaceae</taxon>
        <taxon>Bdellovibrio</taxon>
    </lineage>
</organism>
<protein>
    <submittedName>
        <fullName evidence="10">Peptidoglycan-binding protein</fullName>
    </submittedName>
</protein>
<dbReference type="GO" id="GO:0004180">
    <property type="term" value="F:carboxypeptidase activity"/>
    <property type="evidence" value="ECO:0007669"/>
    <property type="project" value="UniProtKB-ARBA"/>
</dbReference>
<gene>
    <name evidence="10" type="ORF">B9G79_11990</name>
</gene>
<feature type="domain" description="L,D-transpeptidase scaffold" evidence="9">
    <location>
        <begin position="56"/>
        <end position="169"/>
    </location>
</feature>
<dbReference type="InterPro" id="IPR005490">
    <property type="entry name" value="LD_TPept_cat_dom"/>
</dbReference>
<name>A0A1Z3N9V8_BDEBC</name>
<dbReference type="InterPro" id="IPR038063">
    <property type="entry name" value="Transpep_catalytic_dom"/>
</dbReference>